<proteinExistence type="predicted"/>
<evidence type="ECO:0000313" key="7">
    <source>
        <dbReference type="Proteomes" id="UP000587527"/>
    </source>
</evidence>
<dbReference type="InterPro" id="IPR000014">
    <property type="entry name" value="PAS"/>
</dbReference>
<dbReference type="Gene3D" id="3.30.450.20">
    <property type="entry name" value="PAS domain"/>
    <property type="match status" value="1"/>
</dbReference>
<dbReference type="CDD" id="cd00130">
    <property type="entry name" value="PAS"/>
    <property type="match status" value="1"/>
</dbReference>
<comment type="caution">
    <text evidence="6">The sequence shown here is derived from an EMBL/GenBank/DDBJ whole genome shotgun (WGS) entry which is preliminary data.</text>
</comment>
<feature type="transmembrane region" description="Helical" evidence="2">
    <location>
        <begin position="202"/>
        <end position="226"/>
    </location>
</feature>
<dbReference type="SMART" id="SM00267">
    <property type="entry name" value="GGDEF"/>
    <property type="match status" value="1"/>
</dbReference>
<dbReference type="PROSITE" id="PS50887">
    <property type="entry name" value="GGDEF"/>
    <property type="match status" value="1"/>
</dbReference>
<feature type="transmembrane region" description="Helical" evidence="2">
    <location>
        <begin position="141"/>
        <end position="161"/>
    </location>
</feature>
<dbReference type="InterPro" id="IPR035965">
    <property type="entry name" value="PAS-like_dom_sf"/>
</dbReference>
<keyword evidence="2" id="KW-0472">Membrane</keyword>
<gene>
    <name evidence="6" type="ORF">F4553_007457</name>
</gene>
<feature type="domain" description="PAS" evidence="3">
    <location>
        <begin position="342"/>
        <end position="415"/>
    </location>
</feature>
<evidence type="ECO:0000259" key="5">
    <source>
        <dbReference type="PROSITE" id="PS50887"/>
    </source>
</evidence>
<dbReference type="Pfam" id="PF00989">
    <property type="entry name" value="PAS"/>
    <property type="match status" value="1"/>
</dbReference>
<evidence type="ECO:0000259" key="4">
    <source>
        <dbReference type="PROSITE" id="PS50113"/>
    </source>
</evidence>
<protein>
    <submittedName>
        <fullName evidence="6">Diguanylate cyclase (GGDEF)-like protein/PAS domain S-box-containing protein</fullName>
    </submittedName>
</protein>
<feature type="transmembrane region" description="Helical" evidence="2">
    <location>
        <begin position="47"/>
        <end position="63"/>
    </location>
</feature>
<dbReference type="InterPro" id="IPR043128">
    <property type="entry name" value="Rev_trsase/Diguanyl_cyclase"/>
</dbReference>
<dbReference type="GO" id="GO:0006355">
    <property type="term" value="P:regulation of DNA-templated transcription"/>
    <property type="evidence" value="ECO:0007669"/>
    <property type="project" value="InterPro"/>
</dbReference>
<dbReference type="RefSeq" id="WP_184845782.1">
    <property type="nucleotide sequence ID" value="NZ_JACHMN010000003.1"/>
</dbReference>
<dbReference type="CDD" id="cd01949">
    <property type="entry name" value="GGDEF"/>
    <property type="match status" value="1"/>
</dbReference>
<evidence type="ECO:0000313" key="6">
    <source>
        <dbReference type="EMBL" id="MBB5874023.1"/>
    </source>
</evidence>
<dbReference type="Gene3D" id="3.30.70.270">
    <property type="match status" value="1"/>
</dbReference>
<evidence type="ECO:0000256" key="2">
    <source>
        <dbReference type="SAM" id="Phobius"/>
    </source>
</evidence>
<accession>A0A841C4F7</accession>
<evidence type="ECO:0000259" key="3">
    <source>
        <dbReference type="PROSITE" id="PS50112"/>
    </source>
</evidence>
<dbReference type="NCBIfam" id="TIGR00254">
    <property type="entry name" value="GGDEF"/>
    <property type="match status" value="1"/>
</dbReference>
<dbReference type="SUPFAM" id="SSF55785">
    <property type="entry name" value="PYP-like sensor domain (PAS domain)"/>
    <property type="match status" value="1"/>
</dbReference>
<dbReference type="InterPro" id="IPR000160">
    <property type="entry name" value="GGDEF_dom"/>
</dbReference>
<reference evidence="6 7" key="1">
    <citation type="submission" date="2020-08" db="EMBL/GenBank/DDBJ databases">
        <title>Sequencing the genomes of 1000 actinobacteria strains.</title>
        <authorList>
            <person name="Klenk H.-P."/>
        </authorList>
    </citation>
    <scope>NUCLEOTIDE SEQUENCE [LARGE SCALE GENOMIC DNA]</scope>
    <source>
        <strain evidence="6 7">DSM 45362</strain>
    </source>
</reference>
<organism evidence="6 7">
    <name type="scientific">Allocatelliglobosispora scoriae</name>
    <dbReference type="NCBI Taxonomy" id="643052"/>
    <lineage>
        <taxon>Bacteria</taxon>
        <taxon>Bacillati</taxon>
        <taxon>Actinomycetota</taxon>
        <taxon>Actinomycetes</taxon>
        <taxon>Micromonosporales</taxon>
        <taxon>Micromonosporaceae</taxon>
        <taxon>Allocatelliglobosispora</taxon>
    </lineage>
</organism>
<dbReference type="NCBIfam" id="TIGR00229">
    <property type="entry name" value="sensory_box"/>
    <property type="match status" value="1"/>
</dbReference>
<evidence type="ECO:0000256" key="1">
    <source>
        <dbReference type="SAM" id="MobiDB-lite"/>
    </source>
</evidence>
<dbReference type="AlphaFoldDB" id="A0A841C4F7"/>
<dbReference type="SUPFAM" id="SSF55073">
    <property type="entry name" value="Nucleotide cyclase"/>
    <property type="match status" value="1"/>
</dbReference>
<dbReference type="FunFam" id="3.30.70.270:FF:000001">
    <property type="entry name" value="Diguanylate cyclase domain protein"/>
    <property type="match status" value="1"/>
</dbReference>
<dbReference type="InterPro" id="IPR000700">
    <property type="entry name" value="PAS-assoc_C"/>
</dbReference>
<dbReference type="InterPro" id="IPR029787">
    <property type="entry name" value="Nucleotide_cyclase"/>
</dbReference>
<dbReference type="InterPro" id="IPR052155">
    <property type="entry name" value="Biofilm_reg_signaling"/>
</dbReference>
<feature type="compositionally biased region" description="Basic and acidic residues" evidence="1">
    <location>
        <begin position="639"/>
        <end position="648"/>
    </location>
</feature>
<feature type="transmembrane region" description="Helical" evidence="2">
    <location>
        <begin position="232"/>
        <end position="250"/>
    </location>
</feature>
<feature type="transmembrane region" description="Helical" evidence="2">
    <location>
        <begin position="173"/>
        <end position="195"/>
    </location>
</feature>
<sequence length="648" mass="69053">MAVTWRGHVARIATDRLVIALALGAALSIGLIGAAEAATGASISWAVQVALDVVFVLLARQVAERSTGAPPVRRFWRLTAIGGTLFTVGDLIQLRVSWGDADASAAGGVAQTIMVGAGAGCVAWALLTYPLQVQGREQLRVRLDAATVMCGVAVLTWSATVREAFLPVTSPELASTVLGACLMLASAFAVVRLILSGSAPFTLAAGLTGGLGALLVGIGTALNTAVAEATEIRALLVARLLPSFLIAVAPRIQLLQMRTGAAEQHRRRPAAYSWLPYAAIAGTDLLLVVQLFREGLTVRSGGTLLGVVATTALVIARQHVAFTDNAQLLADVDRSMLELRHQEERFQSLVQHSSDITMLIDRAGRVVYASPALERQLGIDPRHAVGRSALEVLRPEDLQAARDTFRDLARGLTGNMALQLEVQPADGPPRWLELVITNLLDDASVAAIVVNGRDVTESRQLQDRLRHEATHDYLTGLANRALLDARMRDTLRHDDTGGRLAVLIIDLDRFKAVNDRLGHHVGDQLLVIVGDRLRECVRVRDTVARLGGDEFAILLTDTSTAGAQATATRILAALATPVRVGDHELEVRASIGIAVTCTPEQSDAGQPADRSTDQVDELLRAADAAMYQAKSNPSGTRMHVSDHCRPST</sequence>
<name>A0A841C4F7_9ACTN</name>
<feature type="domain" description="PAC" evidence="4">
    <location>
        <begin position="416"/>
        <end position="467"/>
    </location>
</feature>
<dbReference type="InterPro" id="IPR013767">
    <property type="entry name" value="PAS_fold"/>
</dbReference>
<feature type="region of interest" description="Disordered" evidence="1">
    <location>
        <begin position="629"/>
        <end position="648"/>
    </location>
</feature>
<dbReference type="PROSITE" id="PS50113">
    <property type="entry name" value="PAC"/>
    <property type="match status" value="1"/>
</dbReference>
<dbReference type="Proteomes" id="UP000587527">
    <property type="component" value="Unassembled WGS sequence"/>
</dbReference>
<dbReference type="PANTHER" id="PTHR44757">
    <property type="entry name" value="DIGUANYLATE CYCLASE DGCP"/>
    <property type="match status" value="1"/>
</dbReference>
<feature type="transmembrane region" description="Helical" evidence="2">
    <location>
        <begin position="271"/>
        <end position="292"/>
    </location>
</feature>
<feature type="transmembrane region" description="Helical" evidence="2">
    <location>
        <begin position="75"/>
        <end position="96"/>
    </location>
</feature>
<feature type="domain" description="GGDEF" evidence="5">
    <location>
        <begin position="498"/>
        <end position="643"/>
    </location>
</feature>
<keyword evidence="7" id="KW-1185">Reference proteome</keyword>
<dbReference type="EMBL" id="JACHMN010000003">
    <property type="protein sequence ID" value="MBB5874023.1"/>
    <property type="molecule type" value="Genomic_DNA"/>
</dbReference>
<dbReference type="Pfam" id="PF00990">
    <property type="entry name" value="GGDEF"/>
    <property type="match status" value="1"/>
</dbReference>
<keyword evidence="2" id="KW-0812">Transmembrane</keyword>
<feature type="transmembrane region" description="Helical" evidence="2">
    <location>
        <begin position="108"/>
        <end position="129"/>
    </location>
</feature>
<dbReference type="SMART" id="SM00091">
    <property type="entry name" value="PAS"/>
    <property type="match status" value="1"/>
</dbReference>
<dbReference type="PROSITE" id="PS50112">
    <property type="entry name" value="PAS"/>
    <property type="match status" value="1"/>
</dbReference>
<dbReference type="PANTHER" id="PTHR44757:SF2">
    <property type="entry name" value="BIOFILM ARCHITECTURE MAINTENANCE PROTEIN MBAA"/>
    <property type="match status" value="1"/>
</dbReference>
<keyword evidence="2" id="KW-1133">Transmembrane helix</keyword>